<feature type="region of interest" description="Disordered" evidence="1">
    <location>
        <begin position="122"/>
        <end position="158"/>
    </location>
</feature>
<evidence type="ECO:0000313" key="4">
    <source>
        <dbReference type="Proteomes" id="UP000555564"/>
    </source>
</evidence>
<comment type="caution">
    <text evidence="3">The sequence shown here is derived from an EMBL/GenBank/DDBJ whole genome shotgun (WGS) entry which is preliminary data.</text>
</comment>
<evidence type="ECO:0000256" key="1">
    <source>
        <dbReference type="SAM" id="MobiDB-lite"/>
    </source>
</evidence>
<sequence length="158" mass="15958">MRILRTGRRHVRAWRRSRPFWGAACTVLAGVELLSIPFTSHAVFVAAHSAAAGIVYVLSITMILLGLVILLQPAQRVFLGVTAVLLSAASVVYANVGGFLVGALLGLLGGAATAAWTPGAGRRAPAPQAGTGPAGYGEAPGSALGDGQHHAEAGVAGD</sequence>
<keyword evidence="2" id="KW-0472">Membrane</keyword>
<dbReference type="AlphaFoldDB" id="A0A7X0IDH5"/>
<accession>A0A7X0IDH5</accession>
<protein>
    <recommendedName>
        <fullName evidence="5">Integral membrane protein</fullName>
    </recommendedName>
</protein>
<organism evidence="3 4">
    <name type="scientific">Sphaerisporangium rubeum</name>
    <dbReference type="NCBI Taxonomy" id="321317"/>
    <lineage>
        <taxon>Bacteria</taxon>
        <taxon>Bacillati</taxon>
        <taxon>Actinomycetota</taxon>
        <taxon>Actinomycetes</taxon>
        <taxon>Streptosporangiales</taxon>
        <taxon>Streptosporangiaceae</taxon>
        <taxon>Sphaerisporangium</taxon>
    </lineage>
</organism>
<evidence type="ECO:0000313" key="3">
    <source>
        <dbReference type="EMBL" id="MBB6473250.1"/>
    </source>
</evidence>
<keyword evidence="4" id="KW-1185">Reference proteome</keyword>
<gene>
    <name evidence="3" type="ORF">BJ992_002681</name>
</gene>
<feature type="transmembrane region" description="Helical" evidence="2">
    <location>
        <begin position="50"/>
        <end position="70"/>
    </location>
</feature>
<feature type="transmembrane region" description="Helical" evidence="2">
    <location>
        <begin position="20"/>
        <end position="44"/>
    </location>
</feature>
<keyword evidence="2" id="KW-0812">Transmembrane</keyword>
<proteinExistence type="predicted"/>
<dbReference type="Proteomes" id="UP000555564">
    <property type="component" value="Unassembled WGS sequence"/>
</dbReference>
<evidence type="ECO:0000256" key="2">
    <source>
        <dbReference type="SAM" id="Phobius"/>
    </source>
</evidence>
<feature type="compositionally biased region" description="Low complexity" evidence="1">
    <location>
        <begin position="122"/>
        <end position="131"/>
    </location>
</feature>
<dbReference type="RefSeq" id="WP_184980872.1">
    <property type="nucleotide sequence ID" value="NZ_BAAALO010000005.1"/>
</dbReference>
<dbReference type="EMBL" id="JACHIU010000001">
    <property type="protein sequence ID" value="MBB6473250.1"/>
    <property type="molecule type" value="Genomic_DNA"/>
</dbReference>
<reference evidence="3 4" key="1">
    <citation type="submission" date="2020-08" db="EMBL/GenBank/DDBJ databases">
        <title>Sequencing the genomes of 1000 actinobacteria strains.</title>
        <authorList>
            <person name="Klenk H.-P."/>
        </authorList>
    </citation>
    <scope>NUCLEOTIDE SEQUENCE [LARGE SCALE GENOMIC DNA]</scope>
    <source>
        <strain evidence="3 4">DSM 44936</strain>
    </source>
</reference>
<dbReference type="Pfam" id="PF19609">
    <property type="entry name" value="DUF6114"/>
    <property type="match status" value="1"/>
</dbReference>
<evidence type="ECO:0008006" key="5">
    <source>
        <dbReference type="Google" id="ProtNLM"/>
    </source>
</evidence>
<name>A0A7X0IDH5_9ACTN</name>
<keyword evidence="2" id="KW-1133">Transmembrane helix</keyword>
<dbReference type="InterPro" id="IPR046096">
    <property type="entry name" value="DUF6114"/>
</dbReference>
<feature type="transmembrane region" description="Helical" evidence="2">
    <location>
        <begin position="77"/>
        <end position="93"/>
    </location>
</feature>